<dbReference type="Pfam" id="PF00535">
    <property type="entry name" value="Glycos_transf_2"/>
    <property type="match status" value="1"/>
</dbReference>
<dbReference type="InterPro" id="IPR001173">
    <property type="entry name" value="Glyco_trans_2-like"/>
</dbReference>
<accession>A0A0F9MKZ0</accession>
<sequence>MPKQNPPPKYSILILTYNRVDLIEARLAEIERLYAYRRDLEIRVLDNGGNDSGGTNLFLLSRTRDWPNETGSKLYVNRIAKNIGFGPGFNYLAKDALGDVIFIVSDDVKILGDFITPVAEAIEAFPNSLVCQEMISGPSGWNQFGGTVIDYPAGYFLACTKKMWWEVIGGFDDRYVPYDYEDVDLGMALEKLQIPMVRMEHLPIKHMVAGTIGFNPERYENTVLQRKRFAEKWELPNVPERP</sequence>
<protein>
    <recommendedName>
        <fullName evidence="1">Glycosyltransferase 2-like domain-containing protein</fullName>
    </recommendedName>
</protein>
<proteinExistence type="predicted"/>
<dbReference type="AlphaFoldDB" id="A0A0F9MKZ0"/>
<comment type="caution">
    <text evidence="2">The sequence shown here is derived from an EMBL/GenBank/DDBJ whole genome shotgun (WGS) entry which is preliminary data.</text>
</comment>
<dbReference type="SUPFAM" id="SSF53448">
    <property type="entry name" value="Nucleotide-diphospho-sugar transferases"/>
    <property type="match status" value="1"/>
</dbReference>
<organism evidence="2">
    <name type="scientific">marine sediment metagenome</name>
    <dbReference type="NCBI Taxonomy" id="412755"/>
    <lineage>
        <taxon>unclassified sequences</taxon>
        <taxon>metagenomes</taxon>
        <taxon>ecological metagenomes</taxon>
    </lineage>
</organism>
<dbReference type="EMBL" id="LAZR01009918">
    <property type="protein sequence ID" value="KKM69852.1"/>
    <property type="molecule type" value="Genomic_DNA"/>
</dbReference>
<reference evidence="2" key="1">
    <citation type="journal article" date="2015" name="Nature">
        <title>Complex archaea that bridge the gap between prokaryotes and eukaryotes.</title>
        <authorList>
            <person name="Spang A."/>
            <person name="Saw J.H."/>
            <person name="Jorgensen S.L."/>
            <person name="Zaremba-Niedzwiedzka K."/>
            <person name="Martijn J."/>
            <person name="Lind A.E."/>
            <person name="van Eijk R."/>
            <person name="Schleper C."/>
            <person name="Guy L."/>
            <person name="Ettema T.J."/>
        </authorList>
    </citation>
    <scope>NUCLEOTIDE SEQUENCE</scope>
</reference>
<dbReference type="InterPro" id="IPR029044">
    <property type="entry name" value="Nucleotide-diphossugar_trans"/>
</dbReference>
<gene>
    <name evidence="2" type="ORF">LCGC14_1446550</name>
</gene>
<name>A0A0F9MKZ0_9ZZZZ</name>
<evidence type="ECO:0000313" key="2">
    <source>
        <dbReference type="EMBL" id="KKM69852.1"/>
    </source>
</evidence>
<dbReference type="Gene3D" id="3.90.550.10">
    <property type="entry name" value="Spore Coat Polysaccharide Biosynthesis Protein SpsA, Chain A"/>
    <property type="match status" value="1"/>
</dbReference>
<feature type="domain" description="Glycosyltransferase 2-like" evidence="1">
    <location>
        <begin position="11"/>
        <end position="145"/>
    </location>
</feature>
<dbReference type="PANTHER" id="PTHR43179:SF7">
    <property type="entry name" value="RHAMNOSYLTRANSFERASE WBBL"/>
    <property type="match status" value="1"/>
</dbReference>
<evidence type="ECO:0000259" key="1">
    <source>
        <dbReference type="Pfam" id="PF00535"/>
    </source>
</evidence>
<dbReference type="PANTHER" id="PTHR43179">
    <property type="entry name" value="RHAMNOSYLTRANSFERASE WBBL"/>
    <property type="match status" value="1"/>
</dbReference>